<dbReference type="SUPFAM" id="SSF100934">
    <property type="entry name" value="Heat shock protein 70kD (HSP70), C-terminal subdomain"/>
    <property type="match status" value="1"/>
</dbReference>
<dbReference type="AlphaFoldDB" id="A0A016VTM1"/>
<protein>
    <submittedName>
        <fullName evidence="1">Uncharacterized protein</fullName>
    </submittedName>
</protein>
<dbReference type="EMBL" id="JARK01001341">
    <property type="protein sequence ID" value="EYC30397.1"/>
    <property type="molecule type" value="Genomic_DNA"/>
</dbReference>
<dbReference type="InterPro" id="IPR029048">
    <property type="entry name" value="HSP70_C_sf"/>
</dbReference>
<evidence type="ECO:0000313" key="1">
    <source>
        <dbReference type="EMBL" id="EYC30397.1"/>
    </source>
</evidence>
<comment type="caution">
    <text evidence="1">The sequence shown here is derived from an EMBL/GenBank/DDBJ whole genome shotgun (WGS) entry which is preliminary data.</text>
</comment>
<keyword evidence="2" id="KW-1185">Reference proteome</keyword>
<evidence type="ECO:0000313" key="2">
    <source>
        <dbReference type="Proteomes" id="UP000024635"/>
    </source>
</evidence>
<organism evidence="1 2">
    <name type="scientific">Ancylostoma ceylanicum</name>
    <dbReference type="NCBI Taxonomy" id="53326"/>
    <lineage>
        <taxon>Eukaryota</taxon>
        <taxon>Metazoa</taxon>
        <taxon>Ecdysozoa</taxon>
        <taxon>Nematoda</taxon>
        <taxon>Chromadorea</taxon>
        <taxon>Rhabditida</taxon>
        <taxon>Rhabditina</taxon>
        <taxon>Rhabditomorpha</taxon>
        <taxon>Strongyloidea</taxon>
        <taxon>Ancylostomatidae</taxon>
        <taxon>Ancylostomatinae</taxon>
        <taxon>Ancylostoma</taxon>
    </lineage>
</organism>
<name>A0A016VTM1_9BILA</name>
<proteinExistence type="predicted"/>
<dbReference type="Gene3D" id="1.20.1270.10">
    <property type="match status" value="1"/>
</dbReference>
<sequence length="110" mass="12824">MNGKGSQENNKEWKCDEVIRWLDSNLAADKDEFEHQQKKFGSALKKTFSSKLVNLIKVHSRICDQARPTVRFLRGIEMLMFYQVQLAFQMYHTSLFCTALAADENQELSF</sequence>
<reference evidence="2" key="1">
    <citation type="journal article" date="2015" name="Nat. Genet.">
        <title>The genome and transcriptome of the zoonotic hookworm Ancylostoma ceylanicum identify infection-specific gene families.</title>
        <authorList>
            <person name="Schwarz E.M."/>
            <person name="Hu Y."/>
            <person name="Antoshechkin I."/>
            <person name="Miller M.M."/>
            <person name="Sternberg P.W."/>
            <person name="Aroian R.V."/>
        </authorList>
    </citation>
    <scope>NUCLEOTIDE SEQUENCE</scope>
    <source>
        <strain evidence="2">HY135</strain>
    </source>
</reference>
<accession>A0A016VTM1</accession>
<gene>
    <name evidence="1" type="primary">Acey_s0005.g2630</name>
    <name evidence="1" type="ORF">Y032_0005g2630</name>
</gene>
<dbReference type="Proteomes" id="UP000024635">
    <property type="component" value="Unassembled WGS sequence"/>
</dbReference>